<proteinExistence type="inferred from homology"/>
<evidence type="ECO:0000256" key="2">
    <source>
        <dbReference type="ARBA" id="ARBA00022898"/>
    </source>
</evidence>
<dbReference type="InterPro" id="IPR051446">
    <property type="entry name" value="HTH_trans_reg/aminotransferase"/>
</dbReference>
<dbReference type="InterPro" id="IPR015421">
    <property type="entry name" value="PyrdxlP-dep_Trfase_major"/>
</dbReference>
<dbReference type="SUPFAM" id="SSF53383">
    <property type="entry name" value="PLP-dependent transferases"/>
    <property type="match status" value="1"/>
</dbReference>
<dbReference type="GO" id="GO:0008483">
    <property type="term" value="F:transaminase activity"/>
    <property type="evidence" value="ECO:0007669"/>
    <property type="project" value="UniProtKB-KW"/>
</dbReference>
<comment type="caution">
    <text evidence="7">The sequence shown here is derived from an EMBL/GenBank/DDBJ whole genome shotgun (WGS) entry which is preliminary data.</text>
</comment>
<dbReference type="Proteomes" id="UP000307362">
    <property type="component" value="Unassembled WGS sequence"/>
</dbReference>
<dbReference type="Gene3D" id="3.40.640.10">
    <property type="entry name" value="Type I PLP-dependent aspartate aminotransferase-like (Major domain)"/>
    <property type="match status" value="1"/>
</dbReference>
<evidence type="ECO:0000259" key="6">
    <source>
        <dbReference type="PROSITE" id="PS50949"/>
    </source>
</evidence>
<dbReference type="CDD" id="cd07377">
    <property type="entry name" value="WHTH_GntR"/>
    <property type="match status" value="1"/>
</dbReference>
<keyword evidence="7" id="KW-0808">Transferase</keyword>
<gene>
    <name evidence="7" type="ORF">CWB73_10015</name>
</gene>
<evidence type="ECO:0000256" key="4">
    <source>
        <dbReference type="ARBA" id="ARBA00023125"/>
    </source>
</evidence>
<evidence type="ECO:0000313" key="7">
    <source>
        <dbReference type="EMBL" id="TMP80743.1"/>
    </source>
</evidence>
<evidence type="ECO:0000256" key="3">
    <source>
        <dbReference type="ARBA" id="ARBA00023015"/>
    </source>
</evidence>
<sequence length="487" mass="55521">MQPLEITFSEHKAKYEQLIEVYRSAIKSAELLPGTQLPSARYLADFYGVNRHTVMMAMQSLASEGWLNTQLRKAYVVSDDLPIESSAAYGRQESKAPFSFQFSTSNYEFNEVDLSQYQYIFAGGLPDLSAFPKQAFKQSMNMAARQFNAQDMHYANSAGVDALKLQIMRYLSQARALDLDDLLICNGSQEALYLVAKAFINKGDCVAIETLGYPPARMAFESCGADLVDIKQDEQGICVMDLEAQLKSRKIKLLYLTPLHQYPTTVTLPVSRRLQIYQLCYQYGVVIIEDDYDHEFHYQCRPLQPMAADDPAGIVIYISTFSKIMCAGARIGYLHAAPIVMQRLKALKKLINHKNDVFMQLAVAHWMLSGEFERHLKRMTKLYKQRWQAMSDQLIELQRQGVPISFTKPDGGMAIWLHCDFDVQTLKSSAQKKRVYFQSEDEFYHLNSLRSLRPSTEAMRHIRLGFAAQTPEQAKLGIQKIFSDYSA</sequence>
<dbReference type="SUPFAM" id="SSF46785">
    <property type="entry name" value="Winged helix' DNA-binding domain"/>
    <property type="match status" value="1"/>
</dbReference>
<dbReference type="GO" id="GO:0003700">
    <property type="term" value="F:DNA-binding transcription factor activity"/>
    <property type="evidence" value="ECO:0007669"/>
    <property type="project" value="InterPro"/>
</dbReference>
<evidence type="ECO:0000256" key="5">
    <source>
        <dbReference type="ARBA" id="ARBA00023163"/>
    </source>
</evidence>
<dbReference type="AlphaFoldDB" id="A0A5S3YVH8"/>
<dbReference type="GO" id="GO:0003677">
    <property type="term" value="F:DNA binding"/>
    <property type="evidence" value="ECO:0007669"/>
    <property type="project" value="UniProtKB-KW"/>
</dbReference>
<dbReference type="SMART" id="SM00345">
    <property type="entry name" value="HTH_GNTR"/>
    <property type="match status" value="1"/>
</dbReference>
<dbReference type="GO" id="GO:0030170">
    <property type="term" value="F:pyridoxal phosphate binding"/>
    <property type="evidence" value="ECO:0007669"/>
    <property type="project" value="InterPro"/>
</dbReference>
<keyword evidence="4" id="KW-0238">DNA-binding</keyword>
<dbReference type="Pfam" id="PF00155">
    <property type="entry name" value="Aminotran_1_2"/>
    <property type="match status" value="1"/>
</dbReference>
<dbReference type="InterPro" id="IPR036388">
    <property type="entry name" value="WH-like_DNA-bd_sf"/>
</dbReference>
<reference evidence="7 8" key="1">
    <citation type="submission" date="2017-12" db="EMBL/GenBank/DDBJ databases">
        <authorList>
            <person name="Paulsen S."/>
            <person name="Gram L.K."/>
        </authorList>
    </citation>
    <scope>NUCLEOTIDE SEQUENCE [LARGE SCALE GENOMIC DNA]</scope>
    <source>
        <strain evidence="7 8">S1189</strain>
    </source>
</reference>
<keyword evidence="7" id="KW-0032">Aminotransferase</keyword>
<evidence type="ECO:0000313" key="8">
    <source>
        <dbReference type="Proteomes" id="UP000307362"/>
    </source>
</evidence>
<feature type="domain" description="HTH gntR-type" evidence="6">
    <location>
        <begin position="12"/>
        <end position="80"/>
    </location>
</feature>
<dbReference type="OrthoDB" id="9808770at2"/>
<dbReference type="InterPro" id="IPR004839">
    <property type="entry name" value="Aminotransferase_I/II_large"/>
</dbReference>
<dbReference type="PANTHER" id="PTHR46577:SF1">
    <property type="entry name" value="HTH-TYPE TRANSCRIPTIONAL REGULATORY PROTEIN GABR"/>
    <property type="match status" value="1"/>
</dbReference>
<dbReference type="InterPro" id="IPR015424">
    <property type="entry name" value="PyrdxlP-dep_Trfase"/>
</dbReference>
<keyword evidence="5" id="KW-0804">Transcription</keyword>
<dbReference type="PANTHER" id="PTHR46577">
    <property type="entry name" value="HTH-TYPE TRANSCRIPTIONAL REGULATORY PROTEIN GABR"/>
    <property type="match status" value="1"/>
</dbReference>
<dbReference type="CDD" id="cd00609">
    <property type="entry name" value="AAT_like"/>
    <property type="match status" value="1"/>
</dbReference>
<dbReference type="RefSeq" id="WP_138567480.1">
    <property type="nucleotide sequence ID" value="NZ_PNCM01000020.1"/>
</dbReference>
<accession>A0A5S3YVH8</accession>
<protein>
    <submittedName>
        <fullName evidence="7">PLP-dependent aminotransferase family protein</fullName>
    </submittedName>
</protein>
<dbReference type="PROSITE" id="PS50949">
    <property type="entry name" value="HTH_GNTR"/>
    <property type="match status" value="1"/>
</dbReference>
<name>A0A5S3YVH8_9GAMM</name>
<organism evidence="7 8">
    <name type="scientific">Pseudoalteromonas phenolica</name>
    <dbReference type="NCBI Taxonomy" id="161398"/>
    <lineage>
        <taxon>Bacteria</taxon>
        <taxon>Pseudomonadati</taxon>
        <taxon>Pseudomonadota</taxon>
        <taxon>Gammaproteobacteria</taxon>
        <taxon>Alteromonadales</taxon>
        <taxon>Pseudoalteromonadaceae</taxon>
        <taxon>Pseudoalteromonas</taxon>
    </lineage>
</organism>
<dbReference type="EMBL" id="PNCM01000020">
    <property type="protein sequence ID" value="TMP80743.1"/>
    <property type="molecule type" value="Genomic_DNA"/>
</dbReference>
<dbReference type="InterPro" id="IPR036390">
    <property type="entry name" value="WH_DNA-bd_sf"/>
</dbReference>
<keyword evidence="3" id="KW-0805">Transcription regulation</keyword>
<dbReference type="Gene3D" id="1.10.10.10">
    <property type="entry name" value="Winged helix-like DNA-binding domain superfamily/Winged helix DNA-binding domain"/>
    <property type="match status" value="1"/>
</dbReference>
<dbReference type="Pfam" id="PF00392">
    <property type="entry name" value="GntR"/>
    <property type="match status" value="1"/>
</dbReference>
<reference evidence="8" key="2">
    <citation type="submission" date="2019-06" db="EMBL/GenBank/DDBJ databases">
        <title>Co-occurence of chitin degradation, pigmentation and bioactivity in marine Pseudoalteromonas.</title>
        <authorList>
            <person name="Sonnenschein E.C."/>
            <person name="Bech P.K."/>
        </authorList>
    </citation>
    <scope>NUCLEOTIDE SEQUENCE [LARGE SCALE GENOMIC DNA]</scope>
    <source>
        <strain evidence="8">S1189</strain>
    </source>
</reference>
<evidence type="ECO:0000256" key="1">
    <source>
        <dbReference type="ARBA" id="ARBA00005384"/>
    </source>
</evidence>
<comment type="similarity">
    <text evidence="1">In the C-terminal section; belongs to the class-I pyridoxal-phosphate-dependent aminotransferase family.</text>
</comment>
<dbReference type="PRINTS" id="PR00035">
    <property type="entry name" value="HTHGNTR"/>
</dbReference>
<keyword evidence="2" id="KW-0663">Pyridoxal phosphate</keyword>
<dbReference type="InterPro" id="IPR000524">
    <property type="entry name" value="Tscrpt_reg_HTH_GntR"/>
</dbReference>